<feature type="transmembrane region" description="Helical" evidence="1">
    <location>
        <begin position="91"/>
        <end position="108"/>
    </location>
</feature>
<dbReference type="Proteomes" id="UP001295684">
    <property type="component" value="Unassembled WGS sequence"/>
</dbReference>
<organism evidence="2 3">
    <name type="scientific">Euplotes crassus</name>
    <dbReference type="NCBI Taxonomy" id="5936"/>
    <lineage>
        <taxon>Eukaryota</taxon>
        <taxon>Sar</taxon>
        <taxon>Alveolata</taxon>
        <taxon>Ciliophora</taxon>
        <taxon>Intramacronucleata</taxon>
        <taxon>Spirotrichea</taxon>
        <taxon>Hypotrichia</taxon>
        <taxon>Euplotida</taxon>
        <taxon>Euplotidae</taxon>
        <taxon>Moneuplotes</taxon>
    </lineage>
</organism>
<comment type="caution">
    <text evidence="2">The sequence shown here is derived from an EMBL/GenBank/DDBJ whole genome shotgun (WGS) entry which is preliminary data.</text>
</comment>
<gene>
    <name evidence="2" type="ORF">ECRASSUSDP1_LOCUS23807</name>
</gene>
<keyword evidence="1" id="KW-0812">Transmembrane</keyword>
<dbReference type="AlphaFoldDB" id="A0AAD1Y119"/>
<protein>
    <submittedName>
        <fullName evidence="2">Uncharacterized protein</fullName>
    </submittedName>
</protein>
<evidence type="ECO:0000256" key="1">
    <source>
        <dbReference type="SAM" id="Phobius"/>
    </source>
</evidence>
<evidence type="ECO:0000313" key="3">
    <source>
        <dbReference type="Proteomes" id="UP001295684"/>
    </source>
</evidence>
<name>A0AAD1Y119_EUPCR</name>
<proteinExistence type="predicted"/>
<dbReference type="EMBL" id="CAMPGE010024505">
    <property type="protein sequence ID" value="CAI2382336.1"/>
    <property type="molecule type" value="Genomic_DNA"/>
</dbReference>
<reference evidence="2" key="1">
    <citation type="submission" date="2023-07" db="EMBL/GenBank/DDBJ databases">
        <authorList>
            <consortium name="AG Swart"/>
            <person name="Singh M."/>
            <person name="Singh A."/>
            <person name="Seah K."/>
            <person name="Emmerich C."/>
        </authorList>
    </citation>
    <scope>NUCLEOTIDE SEQUENCE</scope>
    <source>
        <strain evidence="2">DP1</strain>
    </source>
</reference>
<keyword evidence="1" id="KW-0472">Membrane</keyword>
<sequence>MGYLSNETPRTLDDIDKLAKTMNYLANTLGEEKAKQIEQSPEDFYNGNKFRYFQVKGYHRSVPFSIVATLAGVFAVGGYKNSNMLMRRHPFFVFGAGACIFIASHKFFERRAGYRTDDYYAHVYAKYLIMTRNLKIKG</sequence>
<feature type="transmembrane region" description="Helical" evidence="1">
    <location>
        <begin position="61"/>
        <end position="79"/>
    </location>
</feature>
<evidence type="ECO:0000313" key="2">
    <source>
        <dbReference type="EMBL" id="CAI2382336.1"/>
    </source>
</evidence>
<accession>A0AAD1Y119</accession>
<keyword evidence="1" id="KW-1133">Transmembrane helix</keyword>
<keyword evidence="3" id="KW-1185">Reference proteome</keyword>